<dbReference type="Proteomes" id="UP000266895">
    <property type="component" value="Chromosome"/>
</dbReference>
<evidence type="ECO:0000313" key="9">
    <source>
        <dbReference type="EMBL" id="VEG27151.1"/>
    </source>
</evidence>
<evidence type="ECO:0000256" key="6">
    <source>
        <dbReference type="ARBA" id="ARBA00048178"/>
    </source>
</evidence>
<keyword evidence="10" id="KW-1185">Reference proteome</keyword>
<dbReference type="InterPro" id="IPR027417">
    <property type="entry name" value="P-loop_NTPase"/>
</dbReference>
<dbReference type="GO" id="GO:0016301">
    <property type="term" value="F:kinase activity"/>
    <property type="evidence" value="ECO:0007669"/>
    <property type="project" value="InterPro"/>
</dbReference>
<dbReference type="GO" id="GO:0005524">
    <property type="term" value="F:ATP binding"/>
    <property type="evidence" value="ECO:0007669"/>
    <property type="project" value="UniProtKB-KW"/>
</dbReference>
<dbReference type="SUPFAM" id="SSF52540">
    <property type="entry name" value="P-loop containing nucleoside triphosphate hydrolases"/>
    <property type="match status" value="1"/>
</dbReference>
<reference evidence="9 10" key="1">
    <citation type="submission" date="2018-12" db="EMBL/GenBank/DDBJ databases">
        <authorList>
            <consortium name="Pathogen Informatics"/>
        </authorList>
    </citation>
    <scope>NUCLEOTIDE SEQUENCE [LARGE SCALE GENOMIC DNA]</scope>
    <source>
        <strain evidence="9 10">NCTC11636</strain>
    </source>
</reference>
<comment type="catalytic activity">
    <reaction evidence="6">
        <text>UDP-N-acetyl-alpha-D-glucosamine + ATP = UDP-N-acetyl-alpha-D-glucosamine 3'-phosphate + ADP + H(+)</text>
        <dbReference type="Rhea" id="RHEA:32671"/>
        <dbReference type="ChEBI" id="CHEBI:15378"/>
        <dbReference type="ChEBI" id="CHEBI:30616"/>
        <dbReference type="ChEBI" id="CHEBI:57705"/>
        <dbReference type="ChEBI" id="CHEBI:64353"/>
        <dbReference type="ChEBI" id="CHEBI:456216"/>
        <dbReference type="EC" id="2.7.1.176"/>
    </reaction>
</comment>
<dbReference type="OrthoDB" id="4451554at2"/>
<dbReference type="AlphaFoldDB" id="A0A448HFJ4"/>
<keyword evidence="4" id="KW-0067">ATP-binding</keyword>
<evidence type="ECO:0000256" key="2">
    <source>
        <dbReference type="ARBA" id="ARBA00011963"/>
    </source>
</evidence>
<feature type="compositionally biased region" description="Basic and acidic residues" evidence="7">
    <location>
        <begin position="311"/>
        <end position="321"/>
    </location>
</feature>
<dbReference type="EMBL" id="LR134350">
    <property type="protein sequence ID" value="VEG27151.1"/>
    <property type="molecule type" value="Genomic_DNA"/>
</dbReference>
<accession>A0A448HFJ4</accession>
<dbReference type="RefSeq" id="WP_126382036.1">
    <property type="nucleotide sequence ID" value="NZ_LR134350.1"/>
</dbReference>
<evidence type="ECO:0000256" key="4">
    <source>
        <dbReference type="ARBA" id="ARBA00022840"/>
    </source>
</evidence>
<feature type="compositionally biased region" description="Basic and acidic residues" evidence="7">
    <location>
        <begin position="335"/>
        <end position="355"/>
    </location>
</feature>
<feature type="region of interest" description="Disordered" evidence="7">
    <location>
        <begin position="308"/>
        <end position="367"/>
    </location>
</feature>
<gene>
    <name evidence="9" type="ORF">NCTC11636_00894</name>
</gene>
<sequence length="367" mass="39385">MAPGTDPAGSAQDAAARHYAVLQALRDRAGGDPLRADAPTATINNPRWFSHANGMLVPRHARSRLHQRLAAEITSAGQPAPPGARPVAILLAGPPGSGKSTSIDDVFSRGDRAITGGLTRSEFTVIDADSIKGRLIDVARADGSLEAEIKPAAVRALEAHGEHFHDLDLSSLVHEESSMIARLARSDAIAQRKNILLDQVCSSPTKTADVVSQLDAAGYSVRVVEIHATREFSLESTFGRYVAAAAQDGSARRVPTEVVESVFNPDGSSRPREAIESLVACRPSKVSEYRRYEARVLARPPVLVETGTRTSDGRVVRRRVDAPAPERSTSRPRRTKDEVLAGQRDRARALVDGARRARPAGRHGPAR</sequence>
<dbReference type="KEGG" id="ahw:NCTC11636_00894"/>
<evidence type="ECO:0000256" key="5">
    <source>
        <dbReference type="ARBA" id="ARBA00032897"/>
    </source>
</evidence>
<protein>
    <recommendedName>
        <fullName evidence="5">UDP-N-acetylglucosamine kinase</fullName>
        <ecNumber evidence="2">2.7.1.176</ecNumber>
    </recommendedName>
    <alternativeName>
        <fullName evidence="5">UDP-N-acetylglucosamine kinase</fullName>
    </alternativeName>
</protein>
<dbReference type="Pfam" id="PF06414">
    <property type="entry name" value="Zeta_toxin"/>
    <property type="match status" value="1"/>
</dbReference>
<feature type="compositionally biased region" description="Basic residues" evidence="7">
    <location>
        <begin position="356"/>
        <end position="367"/>
    </location>
</feature>
<dbReference type="InterPro" id="IPR010488">
    <property type="entry name" value="Zeta_toxin_domain"/>
</dbReference>
<evidence type="ECO:0000259" key="8">
    <source>
        <dbReference type="Pfam" id="PF06414"/>
    </source>
</evidence>
<organism evidence="9 10">
    <name type="scientific">Actinomyces howellii</name>
    <dbReference type="NCBI Taxonomy" id="52771"/>
    <lineage>
        <taxon>Bacteria</taxon>
        <taxon>Bacillati</taxon>
        <taxon>Actinomycetota</taxon>
        <taxon>Actinomycetes</taxon>
        <taxon>Actinomycetales</taxon>
        <taxon>Actinomycetaceae</taxon>
        <taxon>Actinomyces</taxon>
    </lineage>
</organism>
<evidence type="ECO:0000256" key="3">
    <source>
        <dbReference type="ARBA" id="ARBA00022741"/>
    </source>
</evidence>
<evidence type="ECO:0000256" key="7">
    <source>
        <dbReference type="SAM" id="MobiDB-lite"/>
    </source>
</evidence>
<keyword evidence="3" id="KW-0547">Nucleotide-binding</keyword>
<name>A0A448HFJ4_9ACTO</name>
<dbReference type="EC" id="2.7.1.176" evidence="2"/>
<dbReference type="Gene3D" id="3.40.50.300">
    <property type="entry name" value="P-loop containing nucleotide triphosphate hydrolases"/>
    <property type="match status" value="1"/>
</dbReference>
<feature type="domain" description="Zeta toxin" evidence="8">
    <location>
        <begin position="77"/>
        <end position="264"/>
    </location>
</feature>
<evidence type="ECO:0000313" key="10">
    <source>
        <dbReference type="Proteomes" id="UP000266895"/>
    </source>
</evidence>
<proteinExistence type="inferred from homology"/>
<evidence type="ECO:0000256" key="1">
    <source>
        <dbReference type="ARBA" id="ARBA00009104"/>
    </source>
</evidence>
<comment type="similarity">
    <text evidence="1">Belongs to the zeta toxin family.</text>
</comment>